<dbReference type="PANTHER" id="PTHR43343">
    <property type="entry name" value="PEPTIDASE S12"/>
    <property type="match status" value="1"/>
</dbReference>
<dbReference type="GO" id="GO:0006508">
    <property type="term" value="P:proteolysis"/>
    <property type="evidence" value="ECO:0007669"/>
    <property type="project" value="UniProtKB-KW"/>
</dbReference>
<keyword evidence="5" id="KW-1133">Transmembrane helix</keyword>
<evidence type="ECO:0000256" key="4">
    <source>
        <dbReference type="ARBA" id="ARBA00022825"/>
    </source>
</evidence>
<evidence type="ECO:0000256" key="1">
    <source>
        <dbReference type="ARBA" id="ARBA00010541"/>
    </source>
</evidence>
<evidence type="ECO:0000313" key="6">
    <source>
        <dbReference type="EMBL" id="MDY0406284.1"/>
    </source>
</evidence>
<keyword evidence="2 6" id="KW-0645">Protease</keyword>
<dbReference type="InterPro" id="IPR043504">
    <property type="entry name" value="Peptidase_S1_PA_chymotrypsin"/>
</dbReference>
<dbReference type="Pfam" id="PF13365">
    <property type="entry name" value="Trypsin_2"/>
    <property type="match status" value="1"/>
</dbReference>
<organism evidence="6 7">
    <name type="scientific">Tigheibacillus jepli</name>
    <dbReference type="NCBI Taxonomy" id="3035914"/>
    <lineage>
        <taxon>Bacteria</taxon>
        <taxon>Bacillati</taxon>
        <taxon>Bacillota</taxon>
        <taxon>Bacilli</taxon>
        <taxon>Bacillales</taxon>
        <taxon>Bacillaceae</taxon>
        <taxon>Tigheibacillus</taxon>
    </lineage>
</organism>
<keyword evidence="7" id="KW-1185">Reference proteome</keyword>
<dbReference type="PANTHER" id="PTHR43343:SF3">
    <property type="entry name" value="PROTEASE DO-LIKE 8, CHLOROPLASTIC"/>
    <property type="match status" value="1"/>
</dbReference>
<dbReference type="SUPFAM" id="SSF50494">
    <property type="entry name" value="Trypsin-like serine proteases"/>
    <property type="match status" value="1"/>
</dbReference>
<reference evidence="6 7" key="1">
    <citation type="submission" date="2023-10" db="EMBL/GenBank/DDBJ databases">
        <title>179-bfca-hs.</title>
        <authorList>
            <person name="Miliotis G."/>
            <person name="Sengupta P."/>
            <person name="Hameed A."/>
            <person name="Chuvochina M."/>
            <person name="Mcdonagh F."/>
            <person name="Simpson A.C."/>
            <person name="Singh N.K."/>
            <person name="Rekha P.D."/>
            <person name="Raman K."/>
            <person name="Hugenholtz P."/>
            <person name="Venkateswaran K."/>
        </authorList>
    </citation>
    <scope>NUCLEOTIDE SEQUENCE [LARGE SCALE GENOMIC DNA]</scope>
    <source>
        <strain evidence="6 7">179-BFC-A-HS</strain>
    </source>
</reference>
<dbReference type="EMBL" id="JAROCA020000001">
    <property type="protein sequence ID" value="MDY0406284.1"/>
    <property type="molecule type" value="Genomic_DNA"/>
</dbReference>
<dbReference type="Gene3D" id="2.40.10.10">
    <property type="entry name" value="Trypsin-like serine proteases"/>
    <property type="match status" value="2"/>
</dbReference>
<dbReference type="InterPro" id="IPR001940">
    <property type="entry name" value="Peptidase_S1C"/>
</dbReference>
<evidence type="ECO:0000313" key="7">
    <source>
        <dbReference type="Proteomes" id="UP001228376"/>
    </source>
</evidence>
<keyword evidence="3" id="KW-0378">Hydrolase</keyword>
<dbReference type="GO" id="GO:0008233">
    <property type="term" value="F:peptidase activity"/>
    <property type="evidence" value="ECO:0007669"/>
    <property type="project" value="UniProtKB-KW"/>
</dbReference>
<keyword evidence="5" id="KW-0472">Membrane</keyword>
<protein>
    <submittedName>
        <fullName evidence="6">Serine protease</fullName>
    </submittedName>
</protein>
<evidence type="ECO:0000256" key="2">
    <source>
        <dbReference type="ARBA" id="ARBA00022670"/>
    </source>
</evidence>
<dbReference type="Proteomes" id="UP001228376">
    <property type="component" value="Unassembled WGS sequence"/>
</dbReference>
<dbReference type="InterPro" id="IPR009003">
    <property type="entry name" value="Peptidase_S1_PA"/>
</dbReference>
<evidence type="ECO:0000256" key="5">
    <source>
        <dbReference type="SAM" id="Phobius"/>
    </source>
</evidence>
<accession>A0ABU5CIY4</accession>
<comment type="similarity">
    <text evidence="1">Belongs to the peptidase S1C family.</text>
</comment>
<sequence length="245" mass="27211">MRNKQQHEPKQKPKRPFPKWAFWLIAICMFLQGLALLPKTLSFSIFDFITTSAKLSTNDSIKDYQKAVVAIETEDKIGTGFSINGSGKILTNYHVVEGNEQPTVSYQNKGLFRAKVTEIYPEIDLAVLQVKDTKTSTHFPYLPLATSGETVNPNENVYIIGNPLGFIRIANEGELLGMIKLSGWKESVYLVDAKIYHGNSGSPVINSRGEVMAVVFATMDHEKFGKVGLAIPITLYLQENLADIG</sequence>
<name>A0ABU5CIY4_9BACI</name>
<proteinExistence type="inferred from homology"/>
<gene>
    <name evidence="6" type="ORF">P5G51_013565</name>
</gene>
<evidence type="ECO:0000256" key="3">
    <source>
        <dbReference type="ARBA" id="ARBA00022801"/>
    </source>
</evidence>
<feature type="transmembrane region" description="Helical" evidence="5">
    <location>
        <begin position="20"/>
        <end position="37"/>
    </location>
</feature>
<comment type="caution">
    <text evidence="6">The sequence shown here is derived from an EMBL/GenBank/DDBJ whole genome shotgun (WGS) entry which is preliminary data.</text>
</comment>
<keyword evidence="4" id="KW-0720">Serine protease</keyword>
<dbReference type="RefSeq" id="WP_306067664.1">
    <property type="nucleotide sequence ID" value="NZ_JAROCA020000001.1"/>
</dbReference>
<dbReference type="PRINTS" id="PR00834">
    <property type="entry name" value="PROTEASES2C"/>
</dbReference>
<keyword evidence="5" id="KW-0812">Transmembrane</keyword>
<dbReference type="InterPro" id="IPR051201">
    <property type="entry name" value="Chloro_Bact_Ser_Proteases"/>
</dbReference>